<proteinExistence type="predicted"/>
<gene>
    <name evidence="1" type="ORF">IPV69_12810</name>
</gene>
<dbReference type="RefSeq" id="WP_206295509.1">
    <property type="nucleotide sequence ID" value="NZ_CP063458.1"/>
</dbReference>
<dbReference type="EMBL" id="CP063458">
    <property type="protein sequence ID" value="QOV92178.1"/>
    <property type="molecule type" value="Genomic_DNA"/>
</dbReference>
<dbReference type="Proteomes" id="UP000593765">
    <property type="component" value="Chromosome"/>
</dbReference>
<dbReference type="KEGG" id="hbs:IPV69_12810"/>
<name>A0A7M2X342_9BACT</name>
<organism evidence="1 2">
    <name type="scientific">Humisphaera borealis</name>
    <dbReference type="NCBI Taxonomy" id="2807512"/>
    <lineage>
        <taxon>Bacteria</taxon>
        <taxon>Pseudomonadati</taxon>
        <taxon>Planctomycetota</taxon>
        <taxon>Phycisphaerae</taxon>
        <taxon>Tepidisphaerales</taxon>
        <taxon>Tepidisphaeraceae</taxon>
        <taxon>Humisphaera</taxon>
    </lineage>
</organism>
<protein>
    <submittedName>
        <fullName evidence="1">Uncharacterized protein</fullName>
    </submittedName>
</protein>
<accession>A0A7M2X342</accession>
<sequence length="285" mass="30797">MRRLLKLFALSSLLSVTGCLELMQAYTLNPDGSGKVVIDTVTPARNQFAPQDKPQKPEDIVKEAIQERISGGAGIDAWSDISCELTKEGKIHFRGTAYFSDINALKADNGGGGGDLSWTKQGDAMVLMMKSKNEGQAGQPVPDAEVDQQVQQEKMQYQQMKPMMAAMFDGMKVEISARLPGKVAEANIFTQKDNVATLQITGKQMMAAMEKINGDDKLLKAKIKAGKGKGEDDFMFEQIFGKKGPAQVKVTGANAPLFDYKAEVAKAKAGEAAMFKNLGVTPPAK</sequence>
<evidence type="ECO:0000313" key="2">
    <source>
        <dbReference type="Proteomes" id="UP000593765"/>
    </source>
</evidence>
<dbReference type="AlphaFoldDB" id="A0A7M2X342"/>
<dbReference type="PROSITE" id="PS51257">
    <property type="entry name" value="PROKAR_LIPOPROTEIN"/>
    <property type="match status" value="1"/>
</dbReference>
<evidence type="ECO:0000313" key="1">
    <source>
        <dbReference type="EMBL" id="QOV92178.1"/>
    </source>
</evidence>
<reference evidence="1 2" key="1">
    <citation type="submission" date="2020-10" db="EMBL/GenBank/DDBJ databases">
        <title>Wide distribution of Phycisphaera-like planctomycetes from WD2101 soil group in peatlands and genome analysis of the first cultivated representative.</title>
        <authorList>
            <person name="Dedysh S.N."/>
            <person name="Beletsky A.V."/>
            <person name="Ivanova A."/>
            <person name="Kulichevskaya I.S."/>
            <person name="Suzina N.E."/>
            <person name="Philippov D.A."/>
            <person name="Rakitin A.L."/>
            <person name="Mardanov A.V."/>
            <person name="Ravin N.V."/>
        </authorList>
    </citation>
    <scope>NUCLEOTIDE SEQUENCE [LARGE SCALE GENOMIC DNA]</scope>
    <source>
        <strain evidence="1 2">M1803</strain>
    </source>
</reference>
<keyword evidence="2" id="KW-1185">Reference proteome</keyword>